<dbReference type="InterPro" id="IPR038538">
    <property type="entry name" value="MTERF_sf"/>
</dbReference>
<dbReference type="SMART" id="SM00733">
    <property type="entry name" value="Mterf"/>
    <property type="match status" value="4"/>
</dbReference>
<dbReference type="EMBL" id="LT594623">
    <property type="protein sequence ID" value="SBT87175.1"/>
    <property type="molecule type" value="Genomic_DNA"/>
</dbReference>
<evidence type="ECO:0000256" key="3">
    <source>
        <dbReference type="SAM" id="MobiDB-lite"/>
    </source>
</evidence>
<feature type="region of interest" description="Disordered" evidence="3">
    <location>
        <begin position="322"/>
        <end position="377"/>
    </location>
</feature>
<gene>
    <name evidence="4" type="primary">PmUG01_02022100</name>
    <name evidence="4" type="ORF">PMUG01_02022100</name>
</gene>
<dbReference type="Proteomes" id="UP000219813">
    <property type="component" value="Chromosome 2"/>
</dbReference>
<evidence type="ECO:0000256" key="2">
    <source>
        <dbReference type="ARBA" id="ARBA00022946"/>
    </source>
</evidence>
<evidence type="ECO:0000313" key="4">
    <source>
        <dbReference type="EMBL" id="SBT87175.1"/>
    </source>
</evidence>
<protein>
    <recommendedName>
        <fullName evidence="6">mTERF domain-containing protein</fullName>
    </recommendedName>
</protein>
<evidence type="ECO:0000256" key="1">
    <source>
        <dbReference type="ARBA" id="ARBA00007692"/>
    </source>
</evidence>
<name>A0A1D3JKU0_PLAMA</name>
<sequence length="720" mass="85251">MNKYFFYVLVPVNFISLICYYVKCAKVVYYSNSMRKNKDIHNIKIDRLPFKYHQNKNIYYHIRYCYDDRNKNRLFFLRTPSSSMSAVTPSSISSSSTYTTSYSRAYSTVQRKIHKRFISKKFQLFEKTSKYIENLKKVKKIDNTILGNNFNDKEGEIIDQIPDRFLNAFKWALEFKLKNFNCKFKRITKLAKKNNEELKSLDNYAIGYKENLLAMLQKDKNFFLDIVKKLKSKEYFNFDIYSIFKFINIDIRFLFYPECHNQSAIFFLIFGNLEKAVNYFLKNKQNIDFMQMPKYIHAMSAAGREVHISVKQRKRLMKAQRKKVREEKRKAHMAAAGGGNSGQEMNEGVSGGGGSSGQEMEEEGVSGGAAGGMEDDLAEGGQENLLDKLEEGLVKGVQDDIVTKEKNIHMPRGNCASENEILNPNISLDSINISSNIEEKFNFFLKNYDEIEYFFTTHFKTSEELKSFFEKFHENENKIKKEEVTFNSKGDVLTNIKEVIPNGINLEMIKKIIKTSPRLSLINKKTVLKRLAHYKNELNYSYNELKQILYNLPQFFAFGNLKRKYNELLYLDESIEEEDLKKFIKKYPRIFTYNVYRTIRPKMLYLIRHLNKSFHDTLSFPQYFSYSFRLRIIPRHVAYMNLYYDNYIEFYKELVRKYNYADFNKNFNDLVYKPNIPPINLKMLLQTSNKDFIKHYKISYYDFVRSSQLAKNIHNPFILV</sequence>
<comment type="similarity">
    <text evidence="1">Belongs to the mTERF family.</text>
</comment>
<proteinExistence type="inferred from homology"/>
<dbReference type="AlphaFoldDB" id="A0A1D3JKU0"/>
<keyword evidence="5" id="KW-1185">Reference proteome</keyword>
<dbReference type="OMA" id="RHVAYMN"/>
<reference evidence="4 5" key="1">
    <citation type="submission" date="2016-06" db="EMBL/GenBank/DDBJ databases">
        <authorList>
            <consortium name="Pathogen Informatics"/>
        </authorList>
    </citation>
    <scope>NUCLEOTIDE SEQUENCE [LARGE SCALE GENOMIC DNA]</scope>
</reference>
<dbReference type="Pfam" id="PF02536">
    <property type="entry name" value="mTERF"/>
    <property type="match status" value="1"/>
</dbReference>
<dbReference type="VEuPathDB" id="PlasmoDB:PmUG01_02022100"/>
<evidence type="ECO:0008006" key="6">
    <source>
        <dbReference type="Google" id="ProtNLM"/>
    </source>
</evidence>
<dbReference type="KEGG" id="pmal:PMUG01_02022100"/>
<dbReference type="GO" id="GO:0003676">
    <property type="term" value="F:nucleic acid binding"/>
    <property type="evidence" value="ECO:0007669"/>
    <property type="project" value="InterPro"/>
</dbReference>
<dbReference type="GeneID" id="39866624"/>
<accession>A0A1D3JKU0</accession>
<dbReference type="InterPro" id="IPR003690">
    <property type="entry name" value="MTERF"/>
</dbReference>
<dbReference type="OrthoDB" id="637682at2759"/>
<keyword evidence="2" id="KW-0809">Transit peptide</keyword>
<organism evidence="4 5">
    <name type="scientific">Plasmodium malariae</name>
    <dbReference type="NCBI Taxonomy" id="5858"/>
    <lineage>
        <taxon>Eukaryota</taxon>
        <taxon>Sar</taxon>
        <taxon>Alveolata</taxon>
        <taxon>Apicomplexa</taxon>
        <taxon>Aconoidasida</taxon>
        <taxon>Haemosporida</taxon>
        <taxon>Plasmodiidae</taxon>
        <taxon>Plasmodium</taxon>
        <taxon>Plasmodium (Plasmodium)</taxon>
    </lineage>
</organism>
<dbReference type="Gene3D" id="1.25.70.10">
    <property type="entry name" value="Transcription termination factor 3, mitochondrial"/>
    <property type="match status" value="1"/>
</dbReference>
<dbReference type="RefSeq" id="XP_028860233.1">
    <property type="nucleotide sequence ID" value="XM_029008700.1"/>
</dbReference>
<evidence type="ECO:0000313" key="5">
    <source>
        <dbReference type="Proteomes" id="UP000219813"/>
    </source>
</evidence>